<dbReference type="SUPFAM" id="SSF52540">
    <property type="entry name" value="P-loop containing nucleoside triphosphate hydrolases"/>
    <property type="match status" value="1"/>
</dbReference>
<dbReference type="InterPro" id="IPR012340">
    <property type="entry name" value="NA-bd_OB-fold"/>
</dbReference>
<dbReference type="AlphaFoldDB" id="A0A6V7VUV0"/>
<reference evidence="9 10" key="1">
    <citation type="submission" date="2020-08" db="EMBL/GenBank/DDBJ databases">
        <authorList>
            <person name="Koutsovoulos G."/>
            <person name="Danchin GJ E."/>
        </authorList>
    </citation>
    <scope>NUCLEOTIDE SEQUENCE [LARGE SCALE GENOMIC DNA]</scope>
</reference>
<feature type="compositionally biased region" description="Basic and acidic residues" evidence="6">
    <location>
        <begin position="96"/>
        <end position="116"/>
    </location>
</feature>
<dbReference type="GO" id="GO:0000390">
    <property type="term" value="P:spliceosomal complex disassembly"/>
    <property type="evidence" value="ECO:0007669"/>
    <property type="project" value="TreeGrafter"/>
</dbReference>
<dbReference type="PROSITE" id="PS50126">
    <property type="entry name" value="S1"/>
    <property type="match status" value="1"/>
</dbReference>
<keyword evidence="4" id="KW-0508">mRNA splicing</keyword>
<dbReference type="InterPro" id="IPR049621">
    <property type="entry name" value="S1_DHX8_helicase"/>
</dbReference>
<evidence type="ECO:0000256" key="5">
    <source>
        <dbReference type="ARBA" id="ARBA00047984"/>
    </source>
</evidence>
<keyword evidence="2" id="KW-0378">Hydrolase</keyword>
<dbReference type="InterPro" id="IPR011545">
    <property type="entry name" value="DEAD/DEAH_box_helicase_dom"/>
</dbReference>
<accession>A0A6V7VUV0</accession>
<dbReference type="Gene3D" id="3.40.50.300">
    <property type="entry name" value="P-loop containing nucleotide triphosphate hydrolases"/>
    <property type="match status" value="2"/>
</dbReference>
<dbReference type="FunFam" id="3.40.50.300:FF:000191">
    <property type="entry name" value="Pre-mRNA-splicing factor ATP-dependent RNA helicase"/>
    <property type="match status" value="1"/>
</dbReference>
<dbReference type="OrthoDB" id="10253254at2759"/>
<dbReference type="InterPro" id="IPR044762">
    <property type="entry name" value="DHX8/Prp22_DEXHc"/>
</dbReference>
<dbReference type="GO" id="GO:0016787">
    <property type="term" value="F:hydrolase activity"/>
    <property type="evidence" value="ECO:0007669"/>
    <property type="project" value="UniProtKB-KW"/>
</dbReference>
<dbReference type="PANTHER" id="PTHR18934:SF85">
    <property type="entry name" value="ATP-DEPENDENT RNA HELICASE DHX8"/>
    <property type="match status" value="1"/>
</dbReference>
<evidence type="ECO:0000259" key="7">
    <source>
        <dbReference type="PROSITE" id="PS50126"/>
    </source>
</evidence>
<dbReference type="InterPro" id="IPR003029">
    <property type="entry name" value="S1_domain"/>
</dbReference>
<dbReference type="Gene3D" id="2.40.50.140">
    <property type="entry name" value="Nucleic acid-binding proteins"/>
    <property type="match status" value="1"/>
</dbReference>
<feature type="region of interest" description="Disordered" evidence="6">
    <location>
        <begin position="379"/>
        <end position="420"/>
    </location>
</feature>
<dbReference type="CDD" id="cd17971">
    <property type="entry name" value="DEXHc_DHX8"/>
    <property type="match status" value="1"/>
</dbReference>
<dbReference type="GO" id="GO:0003724">
    <property type="term" value="F:RNA helicase activity"/>
    <property type="evidence" value="ECO:0007669"/>
    <property type="project" value="UniProtKB-EC"/>
</dbReference>
<proteinExistence type="predicted"/>
<evidence type="ECO:0000313" key="10">
    <source>
        <dbReference type="Proteomes" id="UP000580250"/>
    </source>
</evidence>
<evidence type="ECO:0000256" key="1">
    <source>
        <dbReference type="ARBA" id="ARBA00022664"/>
    </source>
</evidence>
<dbReference type="Proteomes" id="UP000580250">
    <property type="component" value="Unassembled WGS sequence"/>
</dbReference>
<dbReference type="SMART" id="SM00316">
    <property type="entry name" value="S1"/>
    <property type="match status" value="1"/>
</dbReference>
<dbReference type="GO" id="GO:0071013">
    <property type="term" value="C:catalytic step 2 spliceosome"/>
    <property type="evidence" value="ECO:0007669"/>
    <property type="project" value="TreeGrafter"/>
</dbReference>
<sequence length="698" mass="80230">MLELLINLKKALEENDLAEGFDDSLVQHILRLVLSMERKKKQQKQQQHTPANSIFLTINDEKEELKQRLPALAMPNTKNTLMDELEDLKTKWEMEKSATADENARARSRSRSPEVKNRRRHDHKRDDRSSSPHHRKRRDDRRGEKRKSPRRRRSSRSKVQLLKVKNCLRKLKCFLDGFRRKTEGLIHISQIKNERVNAVADVLNRGQRVKVKVIKMDNSKISLSMKEVNQETGEDLNPEKPKDLSAKVDDVRLANPDAPWLNPSDDLPSIQSSNVPMKRTRVRLSTPERWEFRQMQGGGAIRQIDLPDFDQELGIMKNYDEESDGEDIEIELVEDDPPFLGGYGRHAIDLEPVKVVKNPDGSLAQAALMQGALSKERRDVKIQMQREKDAERQRSGLGRSRIHDPMAASSTRTEDDDEDLSLQKRDMPEWLKHVTAGGKATYGKRTTMTIKEQRESLPIYSLKSALLQAIHDNQILIVIGETGSGKTTQMTQYLVEAGYANRGKIGCTQPRRVAAMSVAKRVSEEFGCRLGQEVGYTIRFEDCTCQDTIVKYMTDGMLLRECLLDPDLSSYSCIMLDEAHERTINTDVLFGLLKTTVKRRPELKLIVTSATLEQVKFSEYFFNAPIFRIPGRTFPVEILYTKEPETDYLDASHITVMQIHLTEPPGDILLFLTGQEEIDTSCEILYERMKNWVRMFRN</sequence>
<keyword evidence="1" id="KW-0507">mRNA processing</keyword>
<dbReference type="InterPro" id="IPR027417">
    <property type="entry name" value="P-loop_NTPase"/>
</dbReference>
<dbReference type="GO" id="GO:0003723">
    <property type="term" value="F:RNA binding"/>
    <property type="evidence" value="ECO:0007669"/>
    <property type="project" value="TreeGrafter"/>
</dbReference>
<feature type="compositionally biased region" description="Basic and acidic residues" evidence="6">
    <location>
        <begin position="379"/>
        <end position="394"/>
    </location>
</feature>
<dbReference type="Pfam" id="PF00270">
    <property type="entry name" value="DEAD"/>
    <property type="match status" value="1"/>
</dbReference>
<dbReference type="PROSITE" id="PS00690">
    <property type="entry name" value="DEAH_ATP_HELICASE"/>
    <property type="match status" value="1"/>
</dbReference>
<keyword evidence="3" id="KW-0347">Helicase</keyword>
<feature type="region of interest" description="Disordered" evidence="6">
    <location>
        <begin position="96"/>
        <end position="160"/>
    </location>
</feature>
<name>A0A6V7VUV0_MELEN</name>
<comment type="caution">
    <text evidence="9">The sequence shown here is derived from an EMBL/GenBank/DDBJ whole genome shotgun (WGS) entry which is preliminary data.</text>
</comment>
<evidence type="ECO:0000256" key="6">
    <source>
        <dbReference type="SAM" id="MobiDB-lite"/>
    </source>
</evidence>
<feature type="compositionally biased region" description="Basic residues" evidence="6">
    <location>
        <begin position="131"/>
        <end position="156"/>
    </location>
</feature>
<evidence type="ECO:0000313" key="9">
    <source>
        <dbReference type="EMBL" id="CAD2178609.1"/>
    </source>
</evidence>
<evidence type="ECO:0000256" key="2">
    <source>
        <dbReference type="ARBA" id="ARBA00022801"/>
    </source>
</evidence>
<dbReference type="PROSITE" id="PS51192">
    <property type="entry name" value="HELICASE_ATP_BIND_1"/>
    <property type="match status" value="1"/>
</dbReference>
<dbReference type="SMART" id="SM00487">
    <property type="entry name" value="DEXDc"/>
    <property type="match status" value="1"/>
</dbReference>
<feature type="domain" description="Helicase ATP-binding" evidence="8">
    <location>
        <begin position="467"/>
        <end position="630"/>
    </location>
</feature>
<dbReference type="SUPFAM" id="SSF50249">
    <property type="entry name" value="Nucleic acid-binding proteins"/>
    <property type="match status" value="1"/>
</dbReference>
<dbReference type="PANTHER" id="PTHR18934">
    <property type="entry name" value="ATP-DEPENDENT RNA HELICASE"/>
    <property type="match status" value="1"/>
</dbReference>
<evidence type="ECO:0000256" key="4">
    <source>
        <dbReference type="ARBA" id="ARBA00023187"/>
    </source>
</evidence>
<keyword evidence="3" id="KW-0067">ATP-binding</keyword>
<gene>
    <name evidence="9" type="ORF">MENT_LOCUS30556</name>
</gene>
<feature type="domain" description="S1 motif" evidence="7">
    <location>
        <begin position="183"/>
        <end position="226"/>
    </location>
</feature>
<comment type="catalytic activity">
    <reaction evidence="5">
        <text>ATP + H2O = ADP + phosphate + H(+)</text>
        <dbReference type="Rhea" id="RHEA:13065"/>
        <dbReference type="ChEBI" id="CHEBI:15377"/>
        <dbReference type="ChEBI" id="CHEBI:15378"/>
        <dbReference type="ChEBI" id="CHEBI:30616"/>
        <dbReference type="ChEBI" id="CHEBI:43474"/>
        <dbReference type="ChEBI" id="CHEBI:456216"/>
        <dbReference type="EC" id="3.6.4.13"/>
    </reaction>
</comment>
<evidence type="ECO:0000259" key="8">
    <source>
        <dbReference type="PROSITE" id="PS51192"/>
    </source>
</evidence>
<organism evidence="9 10">
    <name type="scientific">Meloidogyne enterolobii</name>
    <name type="common">Root-knot nematode worm</name>
    <name type="synonym">Meloidogyne mayaguensis</name>
    <dbReference type="NCBI Taxonomy" id="390850"/>
    <lineage>
        <taxon>Eukaryota</taxon>
        <taxon>Metazoa</taxon>
        <taxon>Ecdysozoa</taxon>
        <taxon>Nematoda</taxon>
        <taxon>Chromadorea</taxon>
        <taxon>Rhabditida</taxon>
        <taxon>Tylenchina</taxon>
        <taxon>Tylenchomorpha</taxon>
        <taxon>Tylenchoidea</taxon>
        <taxon>Meloidogynidae</taxon>
        <taxon>Meloidogyninae</taxon>
        <taxon>Meloidogyne</taxon>
    </lineage>
</organism>
<dbReference type="InterPro" id="IPR002464">
    <property type="entry name" value="DNA/RNA_helicase_DEAH_CS"/>
</dbReference>
<protein>
    <submittedName>
        <fullName evidence="9">Uncharacterized protein</fullName>
    </submittedName>
</protein>
<dbReference type="EMBL" id="CAJEWN010000323">
    <property type="protein sequence ID" value="CAD2178609.1"/>
    <property type="molecule type" value="Genomic_DNA"/>
</dbReference>
<dbReference type="GO" id="GO:0005524">
    <property type="term" value="F:ATP binding"/>
    <property type="evidence" value="ECO:0007669"/>
    <property type="project" value="InterPro"/>
</dbReference>
<dbReference type="FunFam" id="2.40.50.140:FF:000061">
    <property type="entry name" value="ATP-dependent RNA helicase DHX8"/>
    <property type="match status" value="1"/>
</dbReference>
<keyword evidence="3" id="KW-0547">Nucleotide-binding</keyword>
<dbReference type="CDD" id="cd05684">
    <property type="entry name" value="S1_DHX8_helicase"/>
    <property type="match status" value="1"/>
</dbReference>
<dbReference type="Pfam" id="PF00575">
    <property type="entry name" value="S1"/>
    <property type="match status" value="1"/>
</dbReference>
<evidence type="ECO:0000256" key="3">
    <source>
        <dbReference type="ARBA" id="ARBA00022806"/>
    </source>
</evidence>
<dbReference type="InterPro" id="IPR014001">
    <property type="entry name" value="Helicase_ATP-bd"/>
</dbReference>